<keyword evidence="6 19" id="KW-0732">Signal</keyword>
<evidence type="ECO:0000256" key="13">
    <source>
        <dbReference type="ARBA" id="ARBA00023180"/>
    </source>
</evidence>
<evidence type="ECO:0000256" key="3">
    <source>
        <dbReference type="ARBA" id="ARBA00022536"/>
    </source>
</evidence>
<keyword evidence="22" id="KW-0675">Receptor</keyword>
<evidence type="ECO:0000256" key="6">
    <source>
        <dbReference type="ARBA" id="ARBA00022729"/>
    </source>
</evidence>
<dbReference type="GO" id="GO:0106310">
    <property type="term" value="F:protein serine kinase activity"/>
    <property type="evidence" value="ECO:0007669"/>
    <property type="project" value="RHEA"/>
</dbReference>
<evidence type="ECO:0000256" key="2">
    <source>
        <dbReference type="ARBA" id="ARBA00022527"/>
    </source>
</evidence>
<dbReference type="SMART" id="SM00181">
    <property type="entry name" value="EGF"/>
    <property type="match status" value="2"/>
</dbReference>
<evidence type="ECO:0000256" key="14">
    <source>
        <dbReference type="ARBA" id="ARBA00047558"/>
    </source>
</evidence>
<evidence type="ECO:0000256" key="15">
    <source>
        <dbReference type="ARBA" id="ARBA00047951"/>
    </source>
</evidence>
<dbReference type="InterPro" id="IPR001881">
    <property type="entry name" value="EGF-like_Ca-bd_dom"/>
</dbReference>
<dbReference type="Gene3D" id="1.10.510.10">
    <property type="entry name" value="Transferase(Phosphotransferase) domain 1"/>
    <property type="match status" value="1"/>
</dbReference>
<dbReference type="InterPro" id="IPR025287">
    <property type="entry name" value="WAK_GUB"/>
</dbReference>
<keyword evidence="2" id="KW-0723">Serine/threonine-protein kinase</keyword>
<feature type="signal peptide" evidence="19">
    <location>
        <begin position="1"/>
        <end position="26"/>
    </location>
</feature>
<comment type="caution">
    <text evidence="16">Lacks conserved residue(s) required for the propagation of feature annotation.</text>
</comment>
<feature type="binding site" evidence="17">
    <location>
        <position position="446"/>
    </location>
    <ligand>
        <name>ATP</name>
        <dbReference type="ChEBI" id="CHEBI:30616"/>
    </ligand>
</feature>
<keyword evidence="9 17" id="KW-0067">ATP-binding</keyword>
<dbReference type="PROSITE" id="PS00108">
    <property type="entry name" value="PROTEIN_KINASE_ST"/>
    <property type="match status" value="1"/>
</dbReference>
<dbReference type="InterPro" id="IPR011009">
    <property type="entry name" value="Kinase-like_dom_sf"/>
</dbReference>
<keyword evidence="10 18" id="KW-1133">Transmembrane helix</keyword>
<dbReference type="PROSITE" id="PS00010">
    <property type="entry name" value="ASX_HYDROXYL"/>
    <property type="match status" value="1"/>
</dbReference>
<feature type="transmembrane region" description="Helical" evidence="18">
    <location>
        <begin position="342"/>
        <end position="367"/>
    </location>
</feature>
<dbReference type="InterPro" id="IPR017441">
    <property type="entry name" value="Protein_kinase_ATP_BS"/>
</dbReference>
<keyword evidence="7 17" id="KW-0547">Nucleotide-binding</keyword>
<evidence type="ECO:0000259" key="20">
    <source>
        <dbReference type="PROSITE" id="PS50011"/>
    </source>
</evidence>
<gene>
    <name evidence="22" type="ORF">Din_008446</name>
</gene>
<dbReference type="PROSITE" id="PS50011">
    <property type="entry name" value="PROTEIN_KINASE_DOM"/>
    <property type="match status" value="1"/>
</dbReference>
<dbReference type="SUPFAM" id="SSF57196">
    <property type="entry name" value="EGF/Laminin"/>
    <property type="match status" value="1"/>
</dbReference>
<dbReference type="CDD" id="cd00054">
    <property type="entry name" value="EGF_CA"/>
    <property type="match status" value="1"/>
</dbReference>
<dbReference type="Pfam" id="PF08488">
    <property type="entry name" value="WAK"/>
    <property type="match status" value="1"/>
</dbReference>
<dbReference type="GO" id="GO:0030247">
    <property type="term" value="F:polysaccharide binding"/>
    <property type="evidence" value="ECO:0007669"/>
    <property type="project" value="InterPro"/>
</dbReference>
<dbReference type="FunFam" id="3.30.200.20:FF:000043">
    <property type="entry name" value="Wall-associated receptor kinase 2"/>
    <property type="match status" value="1"/>
</dbReference>
<dbReference type="EMBL" id="GHES01008446">
    <property type="protein sequence ID" value="MPA39005.1"/>
    <property type="molecule type" value="Transcribed_RNA"/>
</dbReference>
<dbReference type="Pfam" id="PF07714">
    <property type="entry name" value="PK_Tyr_Ser-Thr"/>
    <property type="match status" value="1"/>
</dbReference>
<dbReference type="SMART" id="SM00179">
    <property type="entry name" value="EGF_CA"/>
    <property type="match status" value="1"/>
</dbReference>
<dbReference type="PROSITE" id="PS00107">
    <property type="entry name" value="PROTEIN_KINASE_ATP"/>
    <property type="match status" value="1"/>
</dbReference>
<evidence type="ECO:0000256" key="18">
    <source>
        <dbReference type="SAM" id="Phobius"/>
    </source>
</evidence>
<evidence type="ECO:0000256" key="16">
    <source>
        <dbReference type="PROSITE-ProRule" id="PRU00076"/>
    </source>
</evidence>
<comment type="subcellular location">
    <subcellularLocation>
        <location evidence="1">Membrane</location>
        <topology evidence="1">Single-pass type I membrane protein</topology>
    </subcellularLocation>
</comment>
<dbReference type="PROSITE" id="PS50026">
    <property type="entry name" value="EGF_3"/>
    <property type="match status" value="1"/>
</dbReference>
<reference evidence="22" key="1">
    <citation type="submission" date="2019-08" db="EMBL/GenBank/DDBJ databases">
        <title>Reference gene set and small RNA set construction with multiple tissues from Davidia involucrata Baill.</title>
        <authorList>
            <person name="Yang H."/>
            <person name="Zhou C."/>
            <person name="Li G."/>
            <person name="Wang J."/>
            <person name="Gao P."/>
            <person name="Wang M."/>
            <person name="Wang R."/>
            <person name="Zhao Y."/>
        </authorList>
    </citation>
    <scope>NUCLEOTIDE SEQUENCE</scope>
    <source>
        <tissue evidence="22">Mixed with DoveR01_LX</tissue>
    </source>
</reference>
<dbReference type="FunFam" id="2.10.25.10:FF:000628">
    <property type="entry name" value="Wall-associated receptor kinase 2"/>
    <property type="match status" value="1"/>
</dbReference>
<dbReference type="Pfam" id="PF07645">
    <property type="entry name" value="EGF_CA"/>
    <property type="match status" value="1"/>
</dbReference>
<dbReference type="FunFam" id="1.10.510.10:FF:000084">
    <property type="entry name" value="Wall-associated receptor kinase 2"/>
    <property type="match status" value="1"/>
</dbReference>
<dbReference type="GO" id="GO:0005509">
    <property type="term" value="F:calcium ion binding"/>
    <property type="evidence" value="ECO:0007669"/>
    <property type="project" value="InterPro"/>
</dbReference>
<evidence type="ECO:0000256" key="1">
    <source>
        <dbReference type="ARBA" id="ARBA00004479"/>
    </source>
</evidence>
<keyword evidence="3 16" id="KW-0245">EGF-like domain</keyword>
<dbReference type="InterPro" id="IPR008271">
    <property type="entry name" value="Ser/Thr_kinase_AS"/>
</dbReference>
<feature type="domain" description="Protein kinase" evidence="20">
    <location>
        <begin position="417"/>
        <end position="699"/>
    </location>
</feature>
<dbReference type="PANTHER" id="PTHR27005">
    <property type="entry name" value="WALL-ASSOCIATED RECEPTOR KINASE-LIKE 21"/>
    <property type="match status" value="1"/>
</dbReference>
<dbReference type="InterPro" id="IPR000742">
    <property type="entry name" value="EGF"/>
</dbReference>
<name>A0A5B6Z4J8_DAVIN</name>
<evidence type="ECO:0000256" key="8">
    <source>
        <dbReference type="ARBA" id="ARBA00022777"/>
    </source>
</evidence>
<dbReference type="PROSITE" id="PS01187">
    <property type="entry name" value="EGF_CA"/>
    <property type="match status" value="1"/>
</dbReference>
<dbReference type="GO" id="GO:0004674">
    <property type="term" value="F:protein serine/threonine kinase activity"/>
    <property type="evidence" value="ECO:0007669"/>
    <property type="project" value="UniProtKB-KW"/>
</dbReference>
<protein>
    <submittedName>
        <fullName evidence="22">Putative wall-associated receptor kinase 2-like</fullName>
        <ecNumber evidence="22">2.7.11.1</ecNumber>
    </submittedName>
</protein>
<comment type="catalytic activity">
    <reaction evidence="14">
        <text>L-seryl-[protein] + ATP = O-phospho-L-seryl-[protein] + ADP + H(+)</text>
        <dbReference type="Rhea" id="RHEA:17989"/>
        <dbReference type="Rhea" id="RHEA-COMP:9863"/>
        <dbReference type="Rhea" id="RHEA-COMP:11604"/>
        <dbReference type="ChEBI" id="CHEBI:15378"/>
        <dbReference type="ChEBI" id="CHEBI:29999"/>
        <dbReference type="ChEBI" id="CHEBI:30616"/>
        <dbReference type="ChEBI" id="CHEBI:83421"/>
        <dbReference type="ChEBI" id="CHEBI:456216"/>
    </reaction>
</comment>
<dbReference type="InterPro" id="IPR000719">
    <property type="entry name" value="Prot_kinase_dom"/>
</dbReference>
<accession>A0A5B6Z4J8</accession>
<dbReference type="InterPro" id="IPR000152">
    <property type="entry name" value="EGF-type_Asp/Asn_hydroxyl_site"/>
</dbReference>
<comment type="catalytic activity">
    <reaction evidence="15">
        <text>L-threonyl-[protein] + ATP = O-phospho-L-threonyl-[protein] + ADP + H(+)</text>
        <dbReference type="Rhea" id="RHEA:46608"/>
        <dbReference type="Rhea" id="RHEA-COMP:11060"/>
        <dbReference type="Rhea" id="RHEA-COMP:11605"/>
        <dbReference type="ChEBI" id="CHEBI:15378"/>
        <dbReference type="ChEBI" id="CHEBI:30013"/>
        <dbReference type="ChEBI" id="CHEBI:30616"/>
        <dbReference type="ChEBI" id="CHEBI:61977"/>
        <dbReference type="ChEBI" id="CHEBI:456216"/>
    </reaction>
</comment>
<dbReference type="InterPro" id="IPR049883">
    <property type="entry name" value="NOTCH1_EGF-like"/>
</dbReference>
<evidence type="ECO:0000256" key="10">
    <source>
        <dbReference type="ARBA" id="ARBA00022989"/>
    </source>
</evidence>
<evidence type="ECO:0000256" key="9">
    <source>
        <dbReference type="ARBA" id="ARBA00022840"/>
    </source>
</evidence>
<feature type="chain" id="PRO_5023113072" evidence="19">
    <location>
        <begin position="27"/>
        <end position="753"/>
    </location>
</feature>
<dbReference type="InterPro" id="IPR045274">
    <property type="entry name" value="WAK-like"/>
</dbReference>
<evidence type="ECO:0000256" key="12">
    <source>
        <dbReference type="ARBA" id="ARBA00023157"/>
    </source>
</evidence>
<evidence type="ECO:0000256" key="19">
    <source>
        <dbReference type="SAM" id="SignalP"/>
    </source>
</evidence>
<evidence type="ECO:0000256" key="7">
    <source>
        <dbReference type="ARBA" id="ARBA00022741"/>
    </source>
</evidence>
<dbReference type="InterPro" id="IPR018097">
    <property type="entry name" value="EGF_Ca-bd_CS"/>
</dbReference>
<evidence type="ECO:0000256" key="5">
    <source>
        <dbReference type="ARBA" id="ARBA00022692"/>
    </source>
</evidence>
<dbReference type="Pfam" id="PF13947">
    <property type="entry name" value="GUB_WAK_bind"/>
    <property type="match status" value="1"/>
</dbReference>
<dbReference type="InterPro" id="IPR013695">
    <property type="entry name" value="WAK"/>
</dbReference>
<dbReference type="Gene3D" id="2.10.25.10">
    <property type="entry name" value="Laminin"/>
    <property type="match status" value="1"/>
</dbReference>
<dbReference type="GO" id="GO:0005524">
    <property type="term" value="F:ATP binding"/>
    <property type="evidence" value="ECO:0007669"/>
    <property type="project" value="UniProtKB-UniRule"/>
</dbReference>
<dbReference type="CDD" id="cd14066">
    <property type="entry name" value="STKc_IRAK"/>
    <property type="match status" value="1"/>
</dbReference>
<keyword evidence="11 18" id="KW-0472">Membrane</keyword>
<keyword evidence="4 22" id="KW-0808">Transferase</keyword>
<evidence type="ECO:0000256" key="17">
    <source>
        <dbReference type="PROSITE-ProRule" id="PRU10141"/>
    </source>
</evidence>
<dbReference type="GO" id="GO:0005886">
    <property type="term" value="C:plasma membrane"/>
    <property type="evidence" value="ECO:0007669"/>
    <property type="project" value="TreeGrafter"/>
</dbReference>
<dbReference type="AlphaFoldDB" id="A0A5B6Z4J8"/>
<evidence type="ECO:0000256" key="4">
    <source>
        <dbReference type="ARBA" id="ARBA00022679"/>
    </source>
</evidence>
<keyword evidence="8 22" id="KW-0418">Kinase</keyword>
<keyword evidence="5 18" id="KW-0812">Transmembrane</keyword>
<organism evidence="22">
    <name type="scientific">Davidia involucrata</name>
    <name type="common">Dove tree</name>
    <dbReference type="NCBI Taxonomy" id="16924"/>
    <lineage>
        <taxon>Eukaryota</taxon>
        <taxon>Viridiplantae</taxon>
        <taxon>Streptophyta</taxon>
        <taxon>Embryophyta</taxon>
        <taxon>Tracheophyta</taxon>
        <taxon>Spermatophyta</taxon>
        <taxon>Magnoliopsida</taxon>
        <taxon>eudicotyledons</taxon>
        <taxon>Gunneridae</taxon>
        <taxon>Pentapetalae</taxon>
        <taxon>asterids</taxon>
        <taxon>Cornales</taxon>
        <taxon>Nyssaceae</taxon>
        <taxon>Davidia</taxon>
    </lineage>
</organism>
<keyword evidence="12 16" id="KW-1015">Disulfide bond</keyword>
<feature type="domain" description="EGF-like" evidence="21">
    <location>
        <begin position="291"/>
        <end position="323"/>
    </location>
</feature>
<dbReference type="Gene3D" id="3.30.200.20">
    <property type="entry name" value="Phosphorylase Kinase, domain 1"/>
    <property type="match status" value="1"/>
</dbReference>
<sequence>MKKAMAFLGMLLQLITFLISARTIVATSQPKPDCPTTCGDLTIAFPFGTSDGCYLDHSFLITCNNTFSPPKTFLGETNIQLLNISLDGYMRVSGYFARDCYNESGLPINGLTAWLTLTNFFISNTRNKFTAVGCDTVAIVQGSDGQNYTTGCVSLCDGIRGVINGSCSGAGCCQTSIPQGARDYTMGISSLWNHSKVRNFNPCGYAFVVEEEAFSFSSLDLKDFQNRENVPVVLDWAVGNETCEEAKKHSSSYACQDVNSECYNSTNGPGYRCNCSSGYQGNPYLIGGCQDIDECETLKPCNGTCKNLPGNFSCSCPEGSEGDGKKDGTGCRLKGQSRSSTLLNVALGISISLLALIMGSSWIYWIVKKKRLRKLRENFFQQNGGIMFQQQLLRHEASVETARIFTTEDLKKATNNYDESRVIGQGGYGTVYKGVLPDNRVVAIKKSKISDQSQIEQFINEVIILSQINHRNVVKLLGCCLETEVPLLVYEYITNGTLSDHIHDERRAASLSWEMRLKIAAEAAGAIAYLHSATSMPIIHRDIKSTNILLDDNYTTKVSDFGASKLVPVDHTQLTTLVQGTFGYLDPEYFFSSQLTEKSDVYSFGVLLAELLTGEKALSFDRPEENRNLAMYFVSSMKEELLFQILEDRLVNEGKFEQLKEVAKLARRCLRVKGEDRPTMKEVAMELEGLRVMEKHPWVNVDLYPQETELLITETVPSDGYNNGVSIDYACSTTAGYDSMIRNQVIVPLDDGR</sequence>
<dbReference type="InterPro" id="IPR001245">
    <property type="entry name" value="Ser-Thr/Tyr_kinase_cat_dom"/>
</dbReference>
<dbReference type="SUPFAM" id="SSF56112">
    <property type="entry name" value="Protein kinase-like (PK-like)"/>
    <property type="match status" value="1"/>
</dbReference>
<dbReference type="SMART" id="SM00220">
    <property type="entry name" value="S_TKc"/>
    <property type="match status" value="1"/>
</dbReference>
<dbReference type="PANTHER" id="PTHR27005:SF283">
    <property type="entry name" value="OS02G0633066 PROTEIN"/>
    <property type="match status" value="1"/>
</dbReference>
<evidence type="ECO:0000259" key="21">
    <source>
        <dbReference type="PROSITE" id="PS50026"/>
    </source>
</evidence>
<evidence type="ECO:0000313" key="22">
    <source>
        <dbReference type="EMBL" id="MPA39005.1"/>
    </source>
</evidence>
<keyword evidence="13" id="KW-0325">Glycoprotein</keyword>
<evidence type="ECO:0000256" key="11">
    <source>
        <dbReference type="ARBA" id="ARBA00023136"/>
    </source>
</evidence>
<feature type="disulfide bond" evidence="16">
    <location>
        <begin position="295"/>
        <end position="305"/>
    </location>
</feature>
<dbReference type="EC" id="2.7.11.1" evidence="22"/>
<dbReference type="GO" id="GO:0007166">
    <property type="term" value="P:cell surface receptor signaling pathway"/>
    <property type="evidence" value="ECO:0007669"/>
    <property type="project" value="InterPro"/>
</dbReference>
<proteinExistence type="predicted"/>